<keyword evidence="3" id="KW-0720">Serine protease</keyword>
<dbReference type="PRINTS" id="PR00723">
    <property type="entry name" value="SUBTILISIN"/>
</dbReference>
<feature type="compositionally biased region" description="Pro residues" evidence="4">
    <location>
        <begin position="298"/>
        <end position="308"/>
    </location>
</feature>
<dbReference type="InterPro" id="IPR015500">
    <property type="entry name" value="Peptidase_S8_subtilisin-rel"/>
</dbReference>
<dbReference type="Gene3D" id="1.25.40.20">
    <property type="entry name" value="Ankyrin repeat-containing domain"/>
    <property type="match status" value="1"/>
</dbReference>
<evidence type="ECO:0000256" key="4">
    <source>
        <dbReference type="SAM" id="MobiDB-lite"/>
    </source>
</evidence>
<feature type="domain" description="Peptidase S8/S53" evidence="5">
    <location>
        <begin position="747"/>
        <end position="984"/>
    </location>
</feature>
<feature type="region of interest" description="Disordered" evidence="4">
    <location>
        <begin position="1"/>
        <end position="32"/>
    </location>
</feature>
<evidence type="ECO:0000256" key="3">
    <source>
        <dbReference type="ARBA" id="ARBA00022825"/>
    </source>
</evidence>
<name>A0AAJ0CG61_9HYPO</name>
<comment type="caution">
    <text evidence="6">The sequence shown here is derived from an EMBL/GenBank/DDBJ whole genome shotgun (WGS) entry which is preliminary data.</text>
</comment>
<dbReference type="InterPro" id="IPR000209">
    <property type="entry name" value="Peptidase_S8/S53_dom"/>
</dbReference>
<feature type="region of interest" description="Disordered" evidence="4">
    <location>
        <begin position="295"/>
        <end position="321"/>
    </location>
</feature>
<sequence>MSRSQKEWYEEYDEGDLEAKDNVPKPSRQQTPREILEAAESINFSDENATNAFKNRYGATLSIKEYKSEDGNVLHELSGLALDTIGKENKWTRTRIKLFIDFILNESTSYGHLLETERQVGGHMPLHNALFKKNHLFVGVVLEKLKAEKSLQEMMKTILQHTTANKENCLHLAIMYNSEHTELLIDLCESISDPQDILESQKWATPLVHEQSRTPSVFQQRDKHNRTPLHYAAKVQDKDQYVVEPKFSDAPTVVPGRASELASRNTDALDYANVPQQPRGPEIDIHIATPLHAFHTPPLSPRLPPPPKQGQGAGAEGSSITQGSTLVGELSKLKSITVNAPATDRHQMMLVQRLTKADWFSLTLGPQPPGTEPPVSKKQKGDFLLTPFQLREADICQKVTNKAKKLLPKSNNDEGQAIRDFVRTRVEDELEKLHGNDEILSVIRDFCLEKFSRSRSTIMQCLYPPGRERHIEFSLSGLRRQSIHMDYLQQLASHLHFESVLVCVTLPRLRVELSSLSDDEDYSVEDSDELKLLSGLGVGAATTTKGRATVKSQKKKRGKGLSDLVAIFNWLRVNHVQKIKKIVVIDDGDPCHSDEAIERALGGFDVLVWDWKRPDVCSEVIFNCAPNVREVSLYWSGCQSTLLGWYCDQGFPSEKFKALKKIVLYYRKGLESETRLRSYLDTFKNRIEERKEQGTEKSKVHVDLQKDPEDKSFLSGFKSAGADLMDNAWFGAMRPILECVQTMPGGRPIKIAIIDDGIDASLPIFDHRVACGASFGTSLGMEHSATPYFVSSGHHGTLMGALILRMCPSAKLYIAKLDERYNSSGARSITASSAAESINWAVDTEVDIISMSWTIELANVKSREVQSRDLDNLEAAVKRANEAGILMFCAASDQGNSTMVECYPGNVGMCHRVGAATGTGERCAWVHPENYDLLLPGEKIIYDLQDPSSPSEHSGSSVATAVAAGLGGLLKSLYWQLNPDTQQDNFRQKKDMDRAFRYLGYPFPFTDKLGFLAGKNWKNGSHKRVIRDGLKKLFEDIRVSYHYLTATY</sequence>
<keyword evidence="2" id="KW-0378">Hydrolase</keyword>
<evidence type="ECO:0000256" key="1">
    <source>
        <dbReference type="ARBA" id="ARBA00022670"/>
    </source>
</evidence>
<evidence type="ECO:0000259" key="5">
    <source>
        <dbReference type="Pfam" id="PF00082"/>
    </source>
</evidence>
<protein>
    <recommendedName>
        <fullName evidence="5">Peptidase S8/S53 domain-containing protein</fullName>
    </recommendedName>
</protein>
<dbReference type="InterPro" id="IPR036770">
    <property type="entry name" value="Ankyrin_rpt-contain_sf"/>
</dbReference>
<dbReference type="Proteomes" id="UP001251528">
    <property type="component" value="Unassembled WGS sequence"/>
</dbReference>
<dbReference type="InterPro" id="IPR036852">
    <property type="entry name" value="Peptidase_S8/S53_dom_sf"/>
</dbReference>
<dbReference type="GO" id="GO:0006508">
    <property type="term" value="P:proteolysis"/>
    <property type="evidence" value="ECO:0007669"/>
    <property type="project" value="UniProtKB-KW"/>
</dbReference>
<dbReference type="SUPFAM" id="SSF48403">
    <property type="entry name" value="Ankyrin repeat"/>
    <property type="match status" value="1"/>
</dbReference>
<evidence type="ECO:0000313" key="7">
    <source>
        <dbReference type="Proteomes" id="UP001251528"/>
    </source>
</evidence>
<dbReference type="Pfam" id="PF00082">
    <property type="entry name" value="Peptidase_S8"/>
    <property type="match status" value="1"/>
</dbReference>
<gene>
    <name evidence="6" type="ORF">QQS21_011266</name>
</gene>
<keyword evidence="1" id="KW-0645">Protease</keyword>
<evidence type="ECO:0000256" key="2">
    <source>
        <dbReference type="ARBA" id="ARBA00022801"/>
    </source>
</evidence>
<dbReference type="Gene3D" id="3.40.50.200">
    <property type="entry name" value="Peptidase S8/S53 domain"/>
    <property type="match status" value="1"/>
</dbReference>
<evidence type="ECO:0000313" key="6">
    <source>
        <dbReference type="EMBL" id="KAK2591052.1"/>
    </source>
</evidence>
<reference evidence="6" key="1">
    <citation type="submission" date="2023-06" db="EMBL/GenBank/DDBJ databases">
        <title>Conoideocrella luteorostrata (Hypocreales: Clavicipitaceae), a potential biocontrol fungus for elongate hemlock scale in United States Christmas tree production areas.</title>
        <authorList>
            <person name="Barrett H."/>
            <person name="Lovett B."/>
            <person name="Macias A.M."/>
            <person name="Stajich J.E."/>
            <person name="Kasson M.T."/>
        </authorList>
    </citation>
    <scope>NUCLEOTIDE SEQUENCE</scope>
    <source>
        <strain evidence="6">ARSEF 14590</strain>
    </source>
</reference>
<dbReference type="AlphaFoldDB" id="A0AAJ0CG61"/>
<dbReference type="GO" id="GO:0004252">
    <property type="term" value="F:serine-type endopeptidase activity"/>
    <property type="evidence" value="ECO:0007669"/>
    <property type="project" value="InterPro"/>
</dbReference>
<dbReference type="EMBL" id="JASWJB010000369">
    <property type="protein sequence ID" value="KAK2591052.1"/>
    <property type="molecule type" value="Genomic_DNA"/>
</dbReference>
<accession>A0AAJ0CG61</accession>
<keyword evidence="7" id="KW-1185">Reference proteome</keyword>
<organism evidence="6 7">
    <name type="scientific">Conoideocrella luteorostrata</name>
    <dbReference type="NCBI Taxonomy" id="1105319"/>
    <lineage>
        <taxon>Eukaryota</taxon>
        <taxon>Fungi</taxon>
        <taxon>Dikarya</taxon>
        <taxon>Ascomycota</taxon>
        <taxon>Pezizomycotina</taxon>
        <taxon>Sordariomycetes</taxon>
        <taxon>Hypocreomycetidae</taxon>
        <taxon>Hypocreales</taxon>
        <taxon>Clavicipitaceae</taxon>
        <taxon>Conoideocrella</taxon>
    </lineage>
</organism>
<dbReference type="SUPFAM" id="SSF52743">
    <property type="entry name" value="Subtilisin-like"/>
    <property type="match status" value="1"/>
</dbReference>
<proteinExistence type="predicted"/>